<proteinExistence type="predicted"/>
<evidence type="ECO:0000313" key="2">
    <source>
        <dbReference type="EMBL" id="GBP09241.1"/>
    </source>
</evidence>
<dbReference type="Pfam" id="PF07530">
    <property type="entry name" value="PRE_C2HC"/>
    <property type="match status" value="1"/>
</dbReference>
<gene>
    <name evidence="2" type="ORF">EVAR_4095_1</name>
</gene>
<reference evidence="2 3" key="1">
    <citation type="journal article" date="2019" name="Commun. Biol.">
        <title>The bagworm genome reveals a unique fibroin gene that provides high tensile strength.</title>
        <authorList>
            <person name="Kono N."/>
            <person name="Nakamura H."/>
            <person name="Ohtoshi R."/>
            <person name="Tomita M."/>
            <person name="Numata K."/>
            <person name="Arakawa K."/>
        </authorList>
    </citation>
    <scope>NUCLEOTIDE SEQUENCE [LARGE SCALE GENOMIC DNA]</scope>
</reference>
<organism evidence="2 3">
    <name type="scientific">Eumeta variegata</name>
    <name type="common">Bagworm moth</name>
    <name type="synonym">Eumeta japonica</name>
    <dbReference type="NCBI Taxonomy" id="151549"/>
    <lineage>
        <taxon>Eukaryota</taxon>
        <taxon>Metazoa</taxon>
        <taxon>Ecdysozoa</taxon>
        <taxon>Arthropoda</taxon>
        <taxon>Hexapoda</taxon>
        <taxon>Insecta</taxon>
        <taxon>Pterygota</taxon>
        <taxon>Neoptera</taxon>
        <taxon>Endopterygota</taxon>
        <taxon>Lepidoptera</taxon>
        <taxon>Glossata</taxon>
        <taxon>Ditrysia</taxon>
        <taxon>Tineoidea</taxon>
        <taxon>Psychidae</taxon>
        <taxon>Oiketicinae</taxon>
        <taxon>Eumeta</taxon>
    </lineage>
</organism>
<accession>A0A4C1T7J3</accession>
<keyword evidence="3" id="KW-1185">Reference proteome</keyword>
<dbReference type="AlphaFoldDB" id="A0A4C1T7J3"/>
<name>A0A4C1T7J3_EUMVA</name>
<dbReference type="InterPro" id="IPR006579">
    <property type="entry name" value="Pre_C2HC_dom"/>
</dbReference>
<sequence length="239" mass="27100">MDSKRLKAFLSERKHLDPLRNFEMYCSSLAFPDLPDSASDSDIEFKFNPSKEPTNGQPPFARRRISILIMGGVIFPTITRTLFQSNVGKLPALNPKLPYFSLRRPIGSATSSELSKAITVFRSLTMGGSREARQRGSTRDRKNINKKKVTKMTSLLPPHLRRVEVKKNLRSQNLPVQSIRHIQNRFRELFDLVLVSGIAEANDKATKATFYKIQNMCSLSGIKVEQPRKRALPGQCHKC</sequence>
<feature type="domain" description="Pre-C2HC" evidence="1">
    <location>
        <begin position="164"/>
        <end position="231"/>
    </location>
</feature>
<evidence type="ECO:0000259" key="1">
    <source>
        <dbReference type="Pfam" id="PF07530"/>
    </source>
</evidence>
<evidence type="ECO:0000313" key="3">
    <source>
        <dbReference type="Proteomes" id="UP000299102"/>
    </source>
</evidence>
<dbReference type="Proteomes" id="UP000299102">
    <property type="component" value="Unassembled WGS sequence"/>
</dbReference>
<dbReference type="EMBL" id="BGZK01000034">
    <property type="protein sequence ID" value="GBP09241.1"/>
    <property type="molecule type" value="Genomic_DNA"/>
</dbReference>
<dbReference type="OrthoDB" id="8123886at2759"/>
<protein>
    <recommendedName>
        <fullName evidence="1">Pre-C2HC domain-containing protein</fullName>
    </recommendedName>
</protein>
<comment type="caution">
    <text evidence="2">The sequence shown here is derived from an EMBL/GenBank/DDBJ whole genome shotgun (WGS) entry which is preliminary data.</text>
</comment>